<evidence type="ECO:0000256" key="1">
    <source>
        <dbReference type="ARBA" id="ARBA00004417"/>
    </source>
</evidence>
<dbReference type="InterPro" id="IPR003593">
    <property type="entry name" value="AAA+_ATPase"/>
</dbReference>
<keyword evidence="3" id="KW-0813">Transport</keyword>
<dbReference type="FunFam" id="3.40.50.300:FF:000042">
    <property type="entry name" value="Maltose/maltodextrin ABC transporter, ATP-binding protein"/>
    <property type="match status" value="1"/>
</dbReference>
<evidence type="ECO:0000259" key="10">
    <source>
        <dbReference type="PROSITE" id="PS50893"/>
    </source>
</evidence>
<gene>
    <name evidence="11" type="primary">sfuC</name>
    <name evidence="11" type="ORF">GCM10011385_33930</name>
</gene>
<evidence type="ECO:0000256" key="5">
    <source>
        <dbReference type="ARBA" id="ARBA00022519"/>
    </source>
</evidence>
<keyword evidence="5" id="KW-0997">Cell inner membrane</keyword>
<comment type="similarity">
    <text evidence="2">Belongs to the ABC transporter superfamily.</text>
</comment>
<protein>
    <submittedName>
        <fullName evidence="11">Fe3+/spermidine/putrescine ABC transporter ATP-binding protein</fullName>
    </submittedName>
</protein>
<evidence type="ECO:0000256" key="4">
    <source>
        <dbReference type="ARBA" id="ARBA00022475"/>
    </source>
</evidence>
<dbReference type="InterPro" id="IPR003439">
    <property type="entry name" value="ABC_transporter-like_ATP-bd"/>
</dbReference>
<dbReference type="AlphaFoldDB" id="A0A916W856"/>
<dbReference type="Gene3D" id="2.40.50.140">
    <property type="entry name" value="Nucleic acid-binding proteins"/>
    <property type="match status" value="1"/>
</dbReference>
<dbReference type="InterPro" id="IPR027417">
    <property type="entry name" value="P-loop_NTPase"/>
</dbReference>
<dbReference type="PANTHER" id="PTHR42781:SF1">
    <property type="entry name" value="THIAMINE IMPORT ATP-BINDING PROTEIN THIQ"/>
    <property type="match status" value="1"/>
</dbReference>
<dbReference type="GO" id="GO:0005524">
    <property type="term" value="F:ATP binding"/>
    <property type="evidence" value="ECO:0007669"/>
    <property type="project" value="UniProtKB-KW"/>
</dbReference>
<keyword evidence="12" id="KW-1185">Reference proteome</keyword>
<reference evidence="11" key="2">
    <citation type="submission" date="2020-09" db="EMBL/GenBank/DDBJ databases">
        <authorList>
            <person name="Sun Q."/>
            <person name="Zhou Y."/>
        </authorList>
    </citation>
    <scope>NUCLEOTIDE SEQUENCE</scope>
    <source>
        <strain evidence="11">CGMCC 1.15320</strain>
    </source>
</reference>
<dbReference type="GO" id="GO:0016887">
    <property type="term" value="F:ATP hydrolysis activity"/>
    <property type="evidence" value="ECO:0007669"/>
    <property type="project" value="InterPro"/>
</dbReference>
<proteinExistence type="inferred from homology"/>
<dbReference type="InterPro" id="IPR008995">
    <property type="entry name" value="Mo/tungstate-bd_C_term_dom"/>
</dbReference>
<accession>A0A916W856</accession>
<keyword evidence="8" id="KW-1278">Translocase</keyword>
<dbReference type="PROSITE" id="PS50893">
    <property type="entry name" value="ABC_TRANSPORTER_2"/>
    <property type="match status" value="1"/>
</dbReference>
<dbReference type="Gene3D" id="3.40.50.300">
    <property type="entry name" value="P-loop containing nucleotide triphosphate hydrolases"/>
    <property type="match status" value="1"/>
</dbReference>
<evidence type="ECO:0000256" key="3">
    <source>
        <dbReference type="ARBA" id="ARBA00022448"/>
    </source>
</evidence>
<evidence type="ECO:0000256" key="6">
    <source>
        <dbReference type="ARBA" id="ARBA00022741"/>
    </source>
</evidence>
<evidence type="ECO:0000256" key="7">
    <source>
        <dbReference type="ARBA" id="ARBA00022840"/>
    </source>
</evidence>
<dbReference type="InterPro" id="IPR012340">
    <property type="entry name" value="NA-bd_OB-fold"/>
</dbReference>
<comment type="subcellular location">
    <subcellularLocation>
        <location evidence="1">Cell inner membrane</location>
        <topology evidence="1">Peripheral membrane protein</topology>
    </subcellularLocation>
</comment>
<dbReference type="RefSeq" id="WP_188722288.1">
    <property type="nucleotide sequence ID" value="NZ_BMIF01000012.1"/>
</dbReference>
<dbReference type="Pfam" id="PF08402">
    <property type="entry name" value="TOBE_2"/>
    <property type="match status" value="1"/>
</dbReference>
<keyword evidence="7 11" id="KW-0067">ATP-binding</keyword>
<keyword evidence="9" id="KW-0472">Membrane</keyword>
<feature type="domain" description="ABC transporter" evidence="10">
    <location>
        <begin position="6"/>
        <end position="246"/>
    </location>
</feature>
<dbReference type="InterPro" id="IPR013611">
    <property type="entry name" value="Transp-assoc_OB_typ2"/>
</dbReference>
<dbReference type="GO" id="GO:0043190">
    <property type="term" value="C:ATP-binding cassette (ABC) transporter complex"/>
    <property type="evidence" value="ECO:0007669"/>
    <property type="project" value="InterPro"/>
</dbReference>
<evidence type="ECO:0000313" key="12">
    <source>
        <dbReference type="Proteomes" id="UP000636264"/>
    </source>
</evidence>
<comment type="caution">
    <text evidence="11">The sequence shown here is derived from an EMBL/GenBank/DDBJ whole genome shotgun (WGS) entry which is preliminary data.</text>
</comment>
<dbReference type="GO" id="GO:0140359">
    <property type="term" value="F:ABC-type transporter activity"/>
    <property type="evidence" value="ECO:0007669"/>
    <property type="project" value="UniProtKB-ARBA"/>
</dbReference>
<dbReference type="InterPro" id="IPR017871">
    <property type="entry name" value="ABC_transporter-like_CS"/>
</dbReference>
<dbReference type="Gene3D" id="2.40.50.100">
    <property type="match status" value="1"/>
</dbReference>
<dbReference type="PANTHER" id="PTHR42781">
    <property type="entry name" value="SPERMIDINE/PUTRESCINE IMPORT ATP-BINDING PROTEIN POTA"/>
    <property type="match status" value="1"/>
</dbReference>
<keyword evidence="4" id="KW-1003">Cell membrane</keyword>
<dbReference type="Proteomes" id="UP000636264">
    <property type="component" value="Unassembled WGS sequence"/>
</dbReference>
<dbReference type="SUPFAM" id="SSF52540">
    <property type="entry name" value="P-loop containing nucleoside triphosphate hydrolases"/>
    <property type="match status" value="1"/>
</dbReference>
<dbReference type="SUPFAM" id="SSF50331">
    <property type="entry name" value="MOP-like"/>
    <property type="match status" value="1"/>
</dbReference>
<dbReference type="EMBL" id="BMIF01000012">
    <property type="protein sequence ID" value="GGA77017.1"/>
    <property type="molecule type" value="Genomic_DNA"/>
</dbReference>
<sequence length="365" mass="39412">MTSPRVSVRNLTKIYKTKRGSHVALDNVSLDIDAGEFVVLLGPSGCGKTTLLRCIAGLEEPDAGEIIIDGKLVFSSEKGVYVPPERRDLSMVFQSYALWPHLSVLDNVVYPLRNTGKSSADASVLAKEALAKVGLGDYSARFPGQLSGGQQQRVALARAIVSGDGLILFDEPLSNLDAKVRERLRLELLSLQSQINFSAVYVTHDQIEALALADRIAVMDVGRIAQVGSPEQIYDYPNSRYVADFIGSANEFAGTVKSVGDVLTVETAIGELEVGNFHSDLVAGQPVWLVVRPEHCSFDGVGEGYNRFSGTLVRTLYLGASRQHFVETAAGELVVTTQTPIAVGEKEPVTIGCAPQRIHAFPREV</sequence>
<dbReference type="PROSITE" id="PS00211">
    <property type="entry name" value="ABC_TRANSPORTER_1"/>
    <property type="match status" value="1"/>
</dbReference>
<evidence type="ECO:0000256" key="8">
    <source>
        <dbReference type="ARBA" id="ARBA00022967"/>
    </source>
</evidence>
<evidence type="ECO:0000313" key="11">
    <source>
        <dbReference type="EMBL" id="GGA77017.1"/>
    </source>
</evidence>
<dbReference type="InterPro" id="IPR050093">
    <property type="entry name" value="ABC_SmlMolc_Importer"/>
</dbReference>
<keyword evidence="6" id="KW-0547">Nucleotide-binding</keyword>
<dbReference type="SMART" id="SM00382">
    <property type="entry name" value="AAA"/>
    <property type="match status" value="1"/>
</dbReference>
<evidence type="ECO:0000256" key="2">
    <source>
        <dbReference type="ARBA" id="ARBA00005417"/>
    </source>
</evidence>
<reference evidence="11" key="1">
    <citation type="journal article" date="2014" name="Int. J. Syst. Evol. Microbiol.">
        <title>Complete genome sequence of Corynebacterium casei LMG S-19264T (=DSM 44701T), isolated from a smear-ripened cheese.</title>
        <authorList>
            <consortium name="US DOE Joint Genome Institute (JGI-PGF)"/>
            <person name="Walter F."/>
            <person name="Albersmeier A."/>
            <person name="Kalinowski J."/>
            <person name="Ruckert C."/>
        </authorList>
    </citation>
    <scope>NUCLEOTIDE SEQUENCE</scope>
    <source>
        <strain evidence="11">CGMCC 1.15320</strain>
    </source>
</reference>
<organism evidence="11 12">
    <name type="scientific">Nitratireductor aestuarii</name>
    <dbReference type="NCBI Taxonomy" id="1735103"/>
    <lineage>
        <taxon>Bacteria</taxon>
        <taxon>Pseudomonadati</taxon>
        <taxon>Pseudomonadota</taxon>
        <taxon>Alphaproteobacteria</taxon>
        <taxon>Hyphomicrobiales</taxon>
        <taxon>Phyllobacteriaceae</taxon>
        <taxon>Nitratireductor</taxon>
    </lineage>
</organism>
<evidence type="ECO:0000256" key="9">
    <source>
        <dbReference type="ARBA" id="ARBA00023136"/>
    </source>
</evidence>
<dbReference type="Pfam" id="PF00005">
    <property type="entry name" value="ABC_tran"/>
    <property type="match status" value="1"/>
</dbReference>
<name>A0A916W856_9HYPH</name>